<keyword evidence="1" id="KW-1133">Transmembrane helix</keyword>
<feature type="transmembrane region" description="Helical" evidence="1">
    <location>
        <begin position="38"/>
        <end position="62"/>
    </location>
</feature>
<keyword evidence="1" id="KW-0812">Transmembrane</keyword>
<dbReference type="Pfam" id="PF17319">
    <property type="entry name" value="DUF5362"/>
    <property type="match status" value="1"/>
</dbReference>
<sequence length="169" mass="17460">MSVQDAFAAPRSAVRDVSGGTGAITDTVINALKKTRPWVLFLAILGFVGAALTLLVGIAVVISSMMIGNLDGMDAEIAPFGSGMMIGVGVLYAAMAVIYFMSALYLLRYAGAIKRLSSSLSVADLEAALEQQASFWKLIGILVLISIVLMVVMLLAGLGGALFMGAAGL</sequence>
<evidence type="ECO:0000313" key="3">
    <source>
        <dbReference type="Proteomes" id="UP000192491"/>
    </source>
</evidence>
<feature type="transmembrane region" description="Helical" evidence="1">
    <location>
        <begin position="138"/>
        <end position="164"/>
    </location>
</feature>
<dbReference type="InterPro" id="IPR035287">
    <property type="entry name" value="DUF5362"/>
</dbReference>
<protein>
    <recommendedName>
        <fullName evidence="4">DUF5362 domain-containing protein</fullName>
    </recommendedName>
</protein>
<keyword evidence="1" id="KW-0472">Membrane</keyword>
<evidence type="ECO:0000313" key="2">
    <source>
        <dbReference type="EMBL" id="OQX04662.1"/>
    </source>
</evidence>
<dbReference type="EMBL" id="MTEJ01000326">
    <property type="protein sequence ID" value="OQX04662.1"/>
    <property type="molecule type" value="Genomic_DNA"/>
</dbReference>
<organism evidence="2 3">
    <name type="scientific">Thiothrix lacustris</name>
    <dbReference type="NCBI Taxonomy" id="525917"/>
    <lineage>
        <taxon>Bacteria</taxon>
        <taxon>Pseudomonadati</taxon>
        <taxon>Pseudomonadota</taxon>
        <taxon>Gammaproteobacteria</taxon>
        <taxon>Thiotrichales</taxon>
        <taxon>Thiotrichaceae</taxon>
        <taxon>Thiothrix</taxon>
    </lineage>
</organism>
<comment type="caution">
    <text evidence="2">The sequence shown here is derived from an EMBL/GenBank/DDBJ whole genome shotgun (WGS) entry which is preliminary data.</text>
</comment>
<evidence type="ECO:0008006" key="4">
    <source>
        <dbReference type="Google" id="ProtNLM"/>
    </source>
</evidence>
<dbReference type="Proteomes" id="UP000192491">
    <property type="component" value="Unassembled WGS sequence"/>
</dbReference>
<feature type="transmembrane region" description="Helical" evidence="1">
    <location>
        <begin position="82"/>
        <end position="107"/>
    </location>
</feature>
<name>A0A1Y1QG12_9GAMM</name>
<reference evidence="2 3" key="1">
    <citation type="submission" date="2017-01" db="EMBL/GenBank/DDBJ databases">
        <title>Novel large sulfur bacteria in the metagenomes of groundwater-fed chemosynthetic microbial mats in the Lake Huron basin.</title>
        <authorList>
            <person name="Sharrar A.M."/>
            <person name="Flood B.E."/>
            <person name="Bailey J.V."/>
            <person name="Jones D.S."/>
            <person name="Biddanda B."/>
            <person name="Ruberg S.A."/>
            <person name="Marcus D.N."/>
            <person name="Dick G.J."/>
        </authorList>
    </citation>
    <scope>NUCLEOTIDE SEQUENCE [LARGE SCALE GENOMIC DNA]</scope>
    <source>
        <strain evidence="2">A8</strain>
    </source>
</reference>
<evidence type="ECO:0000256" key="1">
    <source>
        <dbReference type="SAM" id="Phobius"/>
    </source>
</evidence>
<proteinExistence type="predicted"/>
<gene>
    <name evidence="2" type="ORF">BWK73_35595</name>
</gene>
<accession>A0A1Y1QG12</accession>
<dbReference type="AlphaFoldDB" id="A0A1Y1QG12"/>